<evidence type="ECO:0000256" key="1">
    <source>
        <dbReference type="SAM" id="MobiDB-lite"/>
    </source>
</evidence>
<evidence type="ECO:0000313" key="2">
    <source>
        <dbReference type="EMBL" id="KRZ15422.1"/>
    </source>
</evidence>
<name>A0A0V1HXL3_9BILA</name>
<evidence type="ECO:0000313" key="3">
    <source>
        <dbReference type="Proteomes" id="UP000055024"/>
    </source>
</evidence>
<comment type="caution">
    <text evidence="2">The sequence shown here is derived from an EMBL/GenBank/DDBJ whole genome shotgun (WGS) entry which is preliminary data.</text>
</comment>
<feature type="region of interest" description="Disordered" evidence="1">
    <location>
        <begin position="18"/>
        <end position="42"/>
    </location>
</feature>
<dbReference type="AlphaFoldDB" id="A0A0V1HXL3"/>
<sequence length="69" mass="7440">MLAISRFQSQLTDFPIYVPPGRSGSSSSVPAYSGSSPESRLSGPFQNHKKIIVCGLRLTLRTAALFIKA</sequence>
<proteinExistence type="predicted"/>
<dbReference type="Proteomes" id="UP000055024">
    <property type="component" value="Unassembled WGS sequence"/>
</dbReference>
<accession>A0A0V1HXL3</accession>
<dbReference type="EMBL" id="JYDP01000018">
    <property type="protein sequence ID" value="KRZ15422.1"/>
    <property type="molecule type" value="Genomic_DNA"/>
</dbReference>
<gene>
    <name evidence="2" type="ORF">T11_1004</name>
</gene>
<protein>
    <submittedName>
        <fullName evidence="2">Uncharacterized protein</fullName>
    </submittedName>
</protein>
<keyword evidence="3" id="KW-1185">Reference proteome</keyword>
<organism evidence="2 3">
    <name type="scientific">Trichinella zimbabwensis</name>
    <dbReference type="NCBI Taxonomy" id="268475"/>
    <lineage>
        <taxon>Eukaryota</taxon>
        <taxon>Metazoa</taxon>
        <taxon>Ecdysozoa</taxon>
        <taxon>Nematoda</taxon>
        <taxon>Enoplea</taxon>
        <taxon>Dorylaimia</taxon>
        <taxon>Trichinellida</taxon>
        <taxon>Trichinellidae</taxon>
        <taxon>Trichinella</taxon>
    </lineage>
</organism>
<feature type="compositionally biased region" description="Low complexity" evidence="1">
    <location>
        <begin position="19"/>
        <end position="39"/>
    </location>
</feature>
<reference evidence="2 3" key="1">
    <citation type="submission" date="2015-01" db="EMBL/GenBank/DDBJ databases">
        <title>Evolution of Trichinella species and genotypes.</title>
        <authorList>
            <person name="Korhonen P.K."/>
            <person name="Edoardo P."/>
            <person name="Giuseppe L.R."/>
            <person name="Gasser R.B."/>
        </authorList>
    </citation>
    <scope>NUCLEOTIDE SEQUENCE [LARGE SCALE GENOMIC DNA]</scope>
    <source>
        <strain evidence="2">ISS1029</strain>
    </source>
</reference>